<evidence type="ECO:0000313" key="15">
    <source>
        <dbReference type="Proteomes" id="UP000824976"/>
    </source>
</evidence>
<keyword evidence="8 10" id="KW-0472">Membrane</keyword>
<dbReference type="Proteomes" id="UP000500801">
    <property type="component" value="Chromosome"/>
</dbReference>
<keyword evidence="4" id="KW-0973">c-di-GMP</keyword>
<dbReference type="CDD" id="cd01948">
    <property type="entry name" value="EAL"/>
    <property type="match status" value="1"/>
</dbReference>
<evidence type="ECO:0000256" key="10">
    <source>
        <dbReference type="SAM" id="Phobius"/>
    </source>
</evidence>
<accession>A0AAE6YYQ8</accession>
<reference evidence="13 15" key="2">
    <citation type="submission" date="2019-06" db="EMBL/GenBank/DDBJ databases">
        <title>Complete genome of Dickeya zeae PL65.</title>
        <authorList>
            <person name="Boluk G."/>
            <person name="Arif M."/>
        </authorList>
    </citation>
    <scope>NUCLEOTIDE SEQUENCE [LARGE SCALE GENOMIC DNA]</scope>
    <source>
        <strain evidence="13 15">PL65</strain>
    </source>
</reference>
<dbReference type="Gene3D" id="3.20.20.450">
    <property type="entry name" value="EAL domain"/>
    <property type="match status" value="1"/>
</dbReference>
<dbReference type="FunFam" id="3.20.20.450:FF:000001">
    <property type="entry name" value="Cyclic di-GMP phosphodiesterase yahA"/>
    <property type="match status" value="1"/>
</dbReference>
<keyword evidence="3" id="KW-1003">Cell membrane</keyword>
<evidence type="ECO:0000256" key="7">
    <source>
        <dbReference type="ARBA" id="ARBA00022989"/>
    </source>
</evidence>
<dbReference type="Pfam" id="PF12792">
    <property type="entry name" value="CSS-motif"/>
    <property type="match status" value="1"/>
</dbReference>
<proteinExistence type="predicted"/>
<dbReference type="EC" id="3.1.4.52" evidence="2"/>
<name>A0AAE6YYQ8_9GAMM</name>
<evidence type="ECO:0000256" key="9">
    <source>
        <dbReference type="ARBA" id="ARBA00034290"/>
    </source>
</evidence>
<dbReference type="Pfam" id="PF00563">
    <property type="entry name" value="EAL"/>
    <property type="match status" value="1"/>
</dbReference>
<evidence type="ECO:0000256" key="8">
    <source>
        <dbReference type="ARBA" id="ARBA00023136"/>
    </source>
</evidence>
<keyword evidence="5 10" id="KW-0812">Transmembrane</keyword>
<dbReference type="InterPro" id="IPR024744">
    <property type="entry name" value="CSS-motif_dom"/>
</dbReference>
<evidence type="ECO:0000256" key="1">
    <source>
        <dbReference type="ARBA" id="ARBA00004651"/>
    </source>
</evidence>
<dbReference type="SUPFAM" id="SSF141868">
    <property type="entry name" value="EAL domain-like"/>
    <property type="match status" value="1"/>
</dbReference>
<evidence type="ECO:0000256" key="3">
    <source>
        <dbReference type="ARBA" id="ARBA00022475"/>
    </source>
</evidence>
<dbReference type="EMBL" id="CP033622">
    <property type="protein sequence ID" value="QIZ50802.1"/>
    <property type="molecule type" value="Genomic_DNA"/>
</dbReference>
<protein>
    <recommendedName>
        <fullName evidence="2">cyclic-guanylate-specific phosphodiesterase</fullName>
        <ecNumber evidence="2">3.1.4.52</ecNumber>
    </recommendedName>
</protein>
<keyword evidence="6" id="KW-0378">Hydrolase</keyword>
<keyword evidence="7 10" id="KW-1133">Transmembrane helix</keyword>
<evidence type="ECO:0000256" key="6">
    <source>
        <dbReference type="ARBA" id="ARBA00022801"/>
    </source>
</evidence>
<evidence type="ECO:0000256" key="2">
    <source>
        <dbReference type="ARBA" id="ARBA00012282"/>
    </source>
</evidence>
<dbReference type="InterPro" id="IPR035919">
    <property type="entry name" value="EAL_sf"/>
</dbReference>
<comment type="subcellular location">
    <subcellularLocation>
        <location evidence="1">Cell membrane</location>
        <topology evidence="1">Multi-pass membrane protein</topology>
    </subcellularLocation>
</comment>
<evidence type="ECO:0000259" key="11">
    <source>
        <dbReference type="PROSITE" id="PS50883"/>
    </source>
</evidence>
<comment type="catalytic activity">
    <reaction evidence="9">
        <text>3',3'-c-di-GMP + H2O = 5'-phosphoguanylyl(3'-&gt;5')guanosine + H(+)</text>
        <dbReference type="Rhea" id="RHEA:24902"/>
        <dbReference type="ChEBI" id="CHEBI:15377"/>
        <dbReference type="ChEBI" id="CHEBI:15378"/>
        <dbReference type="ChEBI" id="CHEBI:58754"/>
        <dbReference type="ChEBI" id="CHEBI:58805"/>
        <dbReference type="EC" id="3.1.4.52"/>
    </reaction>
</comment>
<dbReference type="InterPro" id="IPR050706">
    <property type="entry name" value="Cyclic-di-GMP_PDE-like"/>
</dbReference>
<dbReference type="RefSeq" id="WP_168362192.1">
    <property type="nucleotide sequence ID" value="NZ_CP033622.1"/>
</dbReference>
<dbReference type="GO" id="GO:0005886">
    <property type="term" value="C:plasma membrane"/>
    <property type="evidence" value="ECO:0007669"/>
    <property type="project" value="UniProtKB-SubCell"/>
</dbReference>
<evidence type="ECO:0000313" key="14">
    <source>
        <dbReference type="Proteomes" id="UP000500801"/>
    </source>
</evidence>
<dbReference type="Proteomes" id="UP000824976">
    <property type="component" value="Chromosome"/>
</dbReference>
<dbReference type="PROSITE" id="PS50883">
    <property type="entry name" value="EAL"/>
    <property type="match status" value="1"/>
</dbReference>
<evidence type="ECO:0000256" key="4">
    <source>
        <dbReference type="ARBA" id="ARBA00022636"/>
    </source>
</evidence>
<feature type="domain" description="EAL" evidence="11">
    <location>
        <begin position="246"/>
        <end position="501"/>
    </location>
</feature>
<dbReference type="GO" id="GO:0071111">
    <property type="term" value="F:cyclic-guanylate-specific phosphodiesterase activity"/>
    <property type="evidence" value="ECO:0007669"/>
    <property type="project" value="UniProtKB-EC"/>
</dbReference>
<dbReference type="EMBL" id="CP040817">
    <property type="protein sequence ID" value="QYM90597.1"/>
    <property type="molecule type" value="Genomic_DNA"/>
</dbReference>
<dbReference type="SMART" id="SM00052">
    <property type="entry name" value="EAL"/>
    <property type="match status" value="1"/>
</dbReference>
<feature type="transmembrane region" description="Helical" evidence="10">
    <location>
        <begin position="223"/>
        <end position="240"/>
    </location>
</feature>
<dbReference type="AlphaFoldDB" id="A0AAE6YYQ8"/>
<gene>
    <name evidence="12" type="ORF">DWG24_08455</name>
    <name evidence="13" type="ORF">FGI21_01290</name>
</gene>
<organism evidence="12 14">
    <name type="scientific">Dickeya zeae</name>
    <dbReference type="NCBI Taxonomy" id="204042"/>
    <lineage>
        <taxon>Bacteria</taxon>
        <taxon>Pseudomonadati</taxon>
        <taxon>Pseudomonadota</taxon>
        <taxon>Gammaproteobacteria</taxon>
        <taxon>Enterobacterales</taxon>
        <taxon>Pectobacteriaceae</taxon>
        <taxon>Dickeya</taxon>
    </lineage>
</organism>
<dbReference type="InterPro" id="IPR001633">
    <property type="entry name" value="EAL_dom"/>
</dbReference>
<dbReference type="PANTHER" id="PTHR33121:SF80">
    <property type="entry name" value="CYCLIC DI-GMP PHOSPHODIESTERASE PDEL"/>
    <property type="match status" value="1"/>
</dbReference>
<reference evidence="12 14" key="1">
    <citation type="submission" date="2018-11" db="EMBL/GenBank/DDBJ databases">
        <title>Complete genome sequence of Dickeya zeae strain CE1 infecting Canna edulis Ker-Gawl. in China.</title>
        <authorList>
            <person name="Zhang J."/>
            <person name="Lin B."/>
            <person name="Shen H."/>
            <person name="Jiang S."/>
            <person name="Pu X."/>
            <person name="Sun D."/>
        </authorList>
    </citation>
    <scope>NUCLEOTIDE SEQUENCE [LARGE SCALE GENOMIC DNA]</scope>
    <source>
        <strain evidence="12 14">CE1</strain>
    </source>
</reference>
<sequence>MNKLIAFLTFLAMFAVGLWVIYYQDYRTDRQGAYDNAQRAVRNIEEILNEAKDAVEESKPLLAYPCTPDVIRQLNMTAAIASHLRTVSLIKNDVVYCSSLYGVDNRPAALERFHMRELALLAGNSVTPDRTLIMYLGNTPSGSVGVAIHGQHLTNVLDLLSKQRNLYLSVGNTWISRENKVSTFDPDTLHNFVITPSSHYHFAILFPRNEKYSITDFWNQEKMTFLVVFFIALGSSFLAYKYSTRFNSPYDGIRRAIENQEVLPYYQPVIANESREIYGVEVLARWHHPKSGFISPDIFIPLCEQSGLIIPLTRTLMSSVVRDLTPHLDSLPDNLHIAINISAQHCQSDDFITDCQNFITAFGDKNVHLMIEITEREKIDITPNTIAFFKKLSNAGVLIALDDFGTGYSNFDYLRKLHVNVIKIDQSFVSMIDENDPQSSTLVNCVIDLAQQMNLMTIAEGVETEYQAEFLSRKQINFMQGYFFSRPLPFDELARTWLTQTQNVDDERRP</sequence>
<evidence type="ECO:0000313" key="12">
    <source>
        <dbReference type="EMBL" id="QIZ50802.1"/>
    </source>
</evidence>
<keyword evidence="15" id="KW-1185">Reference proteome</keyword>
<dbReference type="PANTHER" id="PTHR33121">
    <property type="entry name" value="CYCLIC DI-GMP PHOSPHODIESTERASE PDEF"/>
    <property type="match status" value="1"/>
</dbReference>
<evidence type="ECO:0000256" key="5">
    <source>
        <dbReference type="ARBA" id="ARBA00022692"/>
    </source>
</evidence>
<evidence type="ECO:0000313" key="13">
    <source>
        <dbReference type="EMBL" id="QYM90597.1"/>
    </source>
</evidence>